<accession>A0A1I0NLH6</accession>
<dbReference type="Proteomes" id="UP000199437">
    <property type="component" value="Unassembled WGS sequence"/>
</dbReference>
<dbReference type="RefSeq" id="WP_090257689.1">
    <property type="nucleotide sequence ID" value="NZ_FOIR01000001.1"/>
</dbReference>
<evidence type="ECO:0000256" key="1">
    <source>
        <dbReference type="SAM" id="Phobius"/>
    </source>
</evidence>
<keyword evidence="1" id="KW-1133">Transmembrane helix</keyword>
<dbReference type="GeneID" id="99986024"/>
<dbReference type="EMBL" id="FOIR01000001">
    <property type="protein sequence ID" value="SEW02182.1"/>
    <property type="molecule type" value="Genomic_DNA"/>
</dbReference>
<dbReference type="AlphaFoldDB" id="A0A1I0NLH6"/>
<organism evidence="2 3">
    <name type="scientific">Roseivirga pacifica</name>
    <dbReference type="NCBI Taxonomy" id="1267423"/>
    <lineage>
        <taxon>Bacteria</taxon>
        <taxon>Pseudomonadati</taxon>
        <taxon>Bacteroidota</taxon>
        <taxon>Cytophagia</taxon>
        <taxon>Cytophagales</taxon>
        <taxon>Roseivirgaceae</taxon>
        <taxon>Roseivirga</taxon>
    </lineage>
</organism>
<evidence type="ECO:0000313" key="2">
    <source>
        <dbReference type="EMBL" id="SEW02182.1"/>
    </source>
</evidence>
<reference evidence="3" key="1">
    <citation type="submission" date="2016-10" db="EMBL/GenBank/DDBJ databases">
        <authorList>
            <person name="Varghese N."/>
            <person name="Submissions S."/>
        </authorList>
    </citation>
    <scope>NUCLEOTIDE SEQUENCE [LARGE SCALE GENOMIC DNA]</scope>
    <source>
        <strain evidence="3">CGMCC 1.12402</strain>
    </source>
</reference>
<proteinExistence type="predicted"/>
<gene>
    <name evidence="2" type="ORF">SAMN05216290_1293</name>
</gene>
<feature type="transmembrane region" description="Helical" evidence="1">
    <location>
        <begin position="12"/>
        <end position="31"/>
    </location>
</feature>
<evidence type="ECO:0008006" key="4">
    <source>
        <dbReference type="Google" id="ProtNLM"/>
    </source>
</evidence>
<sequence>MKRPEYEQPADRVVLGLISGILVIYIVISWQTFHSNHILLLASGLIGLVSSLYPKGGKIIADIWMWLGHILGKVVGSILLSLVYIMILTPLAQLRMVLKRKNLENQSSNWLNREYDFEKKDFKDLW</sequence>
<dbReference type="OrthoDB" id="677995at2"/>
<feature type="transmembrane region" description="Helical" evidence="1">
    <location>
        <begin position="66"/>
        <end position="87"/>
    </location>
</feature>
<keyword evidence="1" id="KW-0472">Membrane</keyword>
<protein>
    <recommendedName>
        <fullName evidence="4">SxtJ</fullName>
    </recommendedName>
</protein>
<keyword evidence="3" id="KW-1185">Reference proteome</keyword>
<feature type="transmembrane region" description="Helical" evidence="1">
    <location>
        <begin position="37"/>
        <end position="54"/>
    </location>
</feature>
<dbReference type="STRING" id="1267423.SAMN05216290_1293"/>
<evidence type="ECO:0000313" key="3">
    <source>
        <dbReference type="Proteomes" id="UP000199437"/>
    </source>
</evidence>
<keyword evidence="1" id="KW-0812">Transmembrane</keyword>
<name>A0A1I0NLH6_9BACT</name>